<dbReference type="EMBL" id="JAVRES010000403">
    <property type="protein sequence ID" value="MDT0440952.1"/>
    <property type="molecule type" value="Genomic_DNA"/>
</dbReference>
<feature type="non-terminal residue" evidence="2">
    <location>
        <position position="76"/>
    </location>
</feature>
<accession>A0ABD5F357</accession>
<organism evidence="2 3">
    <name type="scientific">Streptomyces doudnae</name>
    <dbReference type="NCBI Taxonomy" id="3075536"/>
    <lineage>
        <taxon>Bacteria</taxon>
        <taxon>Bacillati</taxon>
        <taxon>Actinomycetota</taxon>
        <taxon>Actinomycetes</taxon>
        <taxon>Kitasatosporales</taxon>
        <taxon>Streptomycetaceae</taxon>
        <taxon>Streptomyces</taxon>
    </lineage>
</organism>
<evidence type="ECO:0000313" key="2">
    <source>
        <dbReference type="EMBL" id="MDT0440952.1"/>
    </source>
</evidence>
<protein>
    <submittedName>
        <fullName evidence="2">Helix-turn-helix domain-containing protein</fullName>
    </submittedName>
</protein>
<evidence type="ECO:0000256" key="1">
    <source>
        <dbReference type="SAM" id="MobiDB-lite"/>
    </source>
</evidence>
<gene>
    <name evidence="2" type="ORF">RM877_40630</name>
</gene>
<proteinExistence type="predicted"/>
<reference evidence="3" key="1">
    <citation type="submission" date="2023-07" db="EMBL/GenBank/DDBJ databases">
        <title>30 novel species of actinomycetes from the DSMZ collection.</title>
        <authorList>
            <person name="Nouioui I."/>
        </authorList>
    </citation>
    <scope>NUCLEOTIDE SEQUENCE [LARGE SCALE GENOMIC DNA]</scope>
    <source>
        <strain evidence="3">DSM 41981</strain>
    </source>
</reference>
<dbReference type="AlphaFoldDB" id="A0ABD5F357"/>
<name>A0ABD5F357_9ACTN</name>
<dbReference type="Pfam" id="PF13560">
    <property type="entry name" value="HTH_31"/>
    <property type="match status" value="1"/>
</dbReference>
<dbReference type="SUPFAM" id="SSF47413">
    <property type="entry name" value="lambda repressor-like DNA-binding domains"/>
    <property type="match status" value="1"/>
</dbReference>
<keyword evidence="3" id="KW-1185">Reference proteome</keyword>
<evidence type="ECO:0000313" key="3">
    <source>
        <dbReference type="Proteomes" id="UP001183535"/>
    </source>
</evidence>
<dbReference type="RefSeq" id="WP_311639140.1">
    <property type="nucleotide sequence ID" value="NZ_JAVRES010000403.1"/>
</dbReference>
<comment type="caution">
    <text evidence="2">The sequence shown here is derived from an EMBL/GenBank/DDBJ whole genome shotgun (WGS) entry which is preliminary data.</text>
</comment>
<dbReference type="InterPro" id="IPR010982">
    <property type="entry name" value="Lambda_DNA-bd_dom_sf"/>
</dbReference>
<feature type="region of interest" description="Disordered" evidence="1">
    <location>
        <begin position="1"/>
        <end position="29"/>
    </location>
</feature>
<dbReference type="Proteomes" id="UP001183535">
    <property type="component" value="Unassembled WGS sequence"/>
</dbReference>
<sequence length="76" mass="7961">MVESPADSSVEEESADPAPEPGPPGPLDFACVLSNLQRASGLTLRALSKKSSLSPSFLSRAMNGERFPSWEATAAL</sequence>